<keyword evidence="1" id="KW-0479">Metal-binding</keyword>
<dbReference type="GO" id="GO:0008270">
    <property type="term" value="F:zinc ion binding"/>
    <property type="evidence" value="ECO:0007669"/>
    <property type="project" value="UniProtKB-KW"/>
</dbReference>
<dbReference type="Pfam" id="PF00320">
    <property type="entry name" value="GATA"/>
    <property type="match status" value="1"/>
</dbReference>
<dbReference type="InterPro" id="IPR051140">
    <property type="entry name" value="GATA_TF"/>
</dbReference>
<evidence type="ECO:0000313" key="8">
    <source>
        <dbReference type="Proteomes" id="UP000253551"/>
    </source>
</evidence>
<dbReference type="STRING" id="4846.A0A367J392"/>
<dbReference type="PROSITE" id="PS50114">
    <property type="entry name" value="GATA_ZN_FINGER_2"/>
    <property type="match status" value="1"/>
</dbReference>
<gene>
    <name evidence="7" type="ORF">CU098_006755</name>
</gene>
<dbReference type="PANTHER" id="PTHR45658:SF18">
    <property type="entry name" value="PROTEIN GAT2"/>
    <property type="match status" value="1"/>
</dbReference>
<dbReference type="CDD" id="cd00202">
    <property type="entry name" value="ZnF_GATA"/>
    <property type="match status" value="1"/>
</dbReference>
<evidence type="ECO:0000313" key="7">
    <source>
        <dbReference type="EMBL" id="RCH84424.1"/>
    </source>
</evidence>
<dbReference type="PANTHER" id="PTHR45658">
    <property type="entry name" value="GATA TRANSCRIPTION FACTOR"/>
    <property type="match status" value="1"/>
</dbReference>
<organism evidence="7 8">
    <name type="scientific">Rhizopus stolonifer</name>
    <name type="common">Rhizopus nigricans</name>
    <dbReference type="NCBI Taxonomy" id="4846"/>
    <lineage>
        <taxon>Eukaryota</taxon>
        <taxon>Fungi</taxon>
        <taxon>Fungi incertae sedis</taxon>
        <taxon>Mucoromycota</taxon>
        <taxon>Mucoromycotina</taxon>
        <taxon>Mucoromycetes</taxon>
        <taxon>Mucorales</taxon>
        <taxon>Mucorineae</taxon>
        <taxon>Rhizopodaceae</taxon>
        <taxon>Rhizopus</taxon>
    </lineage>
</organism>
<dbReference type="OrthoDB" id="2162994at2759"/>
<dbReference type="EMBL" id="PJQM01004449">
    <property type="protein sequence ID" value="RCH84424.1"/>
    <property type="molecule type" value="Genomic_DNA"/>
</dbReference>
<comment type="caution">
    <text evidence="7">The sequence shown here is derived from an EMBL/GenBank/DDBJ whole genome shotgun (WGS) entry which is preliminary data.</text>
</comment>
<keyword evidence="2 4" id="KW-0863">Zinc-finger</keyword>
<reference evidence="7 8" key="1">
    <citation type="journal article" date="2018" name="G3 (Bethesda)">
        <title>Phylogenetic and Phylogenomic Definition of Rhizopus Species.</title>
        <authorList>
            <person name="Gryganskyi A.P."/>
            <person name="Golan J."/>
            <person name="Dolatabadi S."/>
            <person name="Mondo S."/>
            <person name="Robb S."/>
            <person name="Idnurm A."/>
            <person name="Muszewska A."/>
            <person name="Steczkiewicz K."/>
            <person name="Masonjones S."/>
            <person name="Liao H.L."/>
            <person name="Gajdeczka M.T."/>
            <person name="Anike F."/>
            <person name="Vuek A."/>
            <person name="Anishchenko I.M."/>
            <person name="Voigt K."/>
            <person name="de Hoog G.S."/>
            <person name="Smith M.E."/>
            <person name="Heitman J."/>
            <person name="Vilgalys R."/>
            <person name="Stajich J.E."/>
        </authorList>
    </citation>
    <scope>NUCLEOTIDE SEQUENCE [LARGE SCALE GENOMIC DNA]</scope>
    <source>
        <strain evidence="7 8">LSU 92-RS-03</strain>
    </source>
</reference>
<dbReference type="GO" id="GO:0043565">
    <property type="term" value="F:sequence-specific DNA binding"/>
    <property type="evidence" value="ECO:0007669"/>
    <property type="project" value="InterPro"/>
</dbReference>
<dbReference type="Gene3D" id="3.30.50.10">
    <property type="entry name" value="Erythroid Transcription Factor GATA-1, subunit A"/>
    <property type="match status" value="1"/>
</dbReference>
<dbReference type="InterPro" id="IPR000679">
    <property type="entry name" value="Znf_GATA"/>
</dbReference>
<keyword evidence="3" id="KW-0862">Zinc</keyword>
<protein>
    <recommendedName>
        <fullName evidence="6">GATA-type domain-containing protein</fullName>
    </recommendedName>
</protein>
<name>A0A367J392_RHIST</name>
<feature type="compositionally biased region" description="Polar residues" evidence="5">
    <location>
        <begin position="382"/>
        <end position="395"/>
    </location>
</feature>
<evidence type="ECO:0000256" key="2">
    <source>
        <dbReference type="ARBA" id="ARBA00022771"/>
    </source>
</evidence>
<dbReference type="InterPro" id="IPR013088">
    <property type="entry name" value="Znf_NHR/GATA"/>
</dbReference>
<evidence type="ECO:0000256" key="1">
    <source>
        <dbReference type="ARBA" id="ARBA00022723"/>
    </source>
</evidence>
<sequence>MLKSKLDQSSSWDALFSSLPTDMFQPFQMPSLFSHQESADPIDGQHNPFQTRCLGVCRMELGSTVIPHCTFYELTESEITEISSFKEEMTDESPALPPKKRKRTRVIRYDLLFSTDPASGQVGFDQQVLYIFPREAMTECLTQSAPHKILYSFYQEPLGVETKDERLPEEIGGSLGCRQAKNDAITIMISNVPQKLYCAMKQTVSSYELMCQNMMDLMKLHYEKATQYRVELVPLPENRTTKECEMNWSSGEDDWEKEEVIEENVLLKPNKKASSSKPSVTTSKSSNPIKKCLYCGCKTTPMWRRGPQGAGTLCNACGVKWKHGKILNDCPPESPEKKRKTSMTGGKKTNNKKQANVEETNVMPWESTSSESSPLDSFSGSPNTSPSLITSVVEQSSKRKSLIPYDSKTLSVYVGEDAIEAAAVLTLLKKTK</sequence>
<dbReference type="SUPFAM" id="SSF57716">
    <property type="entry name" value="Glucocorticoid receptor-like (DNA-binding domain)"/>
    <property type="match status" value="1"/>
</dbReference>
<dbReference type="GO" id="GO:0006355">
    <property type="term" value="P:regulation of DNA-templated transcription"/>
    <property type="evidence" value="ECO:0007669"/>
    <property type="project" value="InterPro"/>
</dbReference>
<feature type="compositionally biased region" description="Low complexity" evidence="5">
    <location>
        <begin position="367"/>
        <end position="381"/>
    </location>
</feature>
<feature type="region of interest" description="Disordered" evidence="5">
    <location>
        <begin position="267"/>
        <end position="286"/>
    </location>
</feature>
<accession>A0A367J392</accession>
<dbReference type="AlphaFoldDB" id="A0A367J392"/>
<evidence type="ECO:0000256" key="5">
    <source>
        <dbReference type="SAM" id="MobiDB-lite"/>
    </source>
</evidence>
<proteinExistence type="predicted"/>
<feature type="domain" description="GATA-type" evidence="6">
    <location>
        <begin position="286"/>
        <end position="322"/>
    </location>
</feature>
<evidence type="ECO:0000256" key="4">
    <source>
        <dbReference type="PROSITE-ProRule" id="PRU00094"/>
    </source>
</evidence>
<evidence type="ECO:0000256" key="3">
    <source>
        <dbReference type="ARBA" id="ARBA00022833"/>
    </source>
</evidence>
<dbReference type="Proteomes" id="UP000253551">
    <property type="component" value="Unassembled WGS sequence"/>
</dbReference>
<keyword evidence="8" id="KW-1185">Reference proteome</keyword>
<evidence type="ECO:0000259" key="6">
    <source>
        <dbReference type="PROSITE" id="PS50114"/>
    </source>
</evidence>
<dbReference type="SMART" id="SM00401">
    <property type="entry name" value="ZnF_GATA"/>
    <property type="match status" value="1"/>
</dbReference>
<feature type="compositionally biased region" description="Polar residues" evidence="5">
    <location>
        <begin position="342"/>
        <end position="359"/>
    </location>
</feature>
<feature type="region of interest" description="Disordered" evidence="5">
    <location>
        <begin position="328"/>
        <end position="398"/>
    </location>
</feature>